<keyword evidence="2" id="KW-1185">Reference proteome</keyword>
<name>A0A9W9C9S4_9PLEO</name>
<evidence type="ECO:0000313" key="2">
    <source>
        <dbReference type="Proteomes" id="UP001140513"/>
    </source>
</evidence>
<dbReference type="CDD" id="cd22265">
    <property type="entry name" value="UDM1_RNF168"/>
    <property type="match status" value="1"/>
</dbReference>
<dbReference type="EMBL" id="JAPEUX010000005">
    <property type="protein sequence ID" value="KAJ4351655.1"/>
    <property type="molecule type" value="Genomic_DNA"/>
</dbReference>
<gene>
    <name evidence="1" type="ORF">N0V89_006998</name>
</gene>
<sequence length="181" mass="20575">MLFYFTYYSSTFHTGLLSLRLYIKSYPHYGLQITTAEKPFDLFFSDSTLTNMSNLPSHAQPTGEISYDGWRNVIGIGHGKDWGTKSSDPSNWPAQFDSKPSAAIIEPAMTVSRTDELREDYNAEVDEVAKACGFWDIHMEEVAQKEAENKANEEKRRKLIELLRYNPNSRTTAPVSIPPDL</sequence>
<protein>
    <submittedName>
        <fullName evidence="1">Uncharacterized protein</fullName>
    </submittedName>
</protein>
<dbReference type="Proteomes" id="UP001140513">
    <property type="component" value="Unassembled WGS sequence"/>
</dbReference>
<reference evidence="1" key="1">
    <citation type="submission" date="2022-10" db="EMBL/GenBank/DDBJ databases">
        <title>Tapping the CABI collections for fungal endophytes: first genome assemblies for Collariella, Neodidymelliopsis, Ascochyta clinopodiicola, Didymella pomorum, Didymosphaeria variabile, Neocosmospora piperis and Neocucurbitaria cava.</title>
        <authorList>
            <person name="Hill R."/>
        </authorList>
    </citation>
    <scope>NUCLEOTIDE SEQUENCE</scope>
    <source>
        <strain evidence="1">IMI 356815</strain>
    </source>
</reference>
<dbReference type="AlphaFoldDB" id="A0A9W9C9S4"/>
<evidence type="ECO:0000313" key="1">
    <source>
        <dbReference type="EMBL" id="KAJ4351655.1"/>
    </source>
</evidence>
<comment type="caution">
    <text evidence="1">The sequence shown here is derived from an EMBL/GenBank/DDBJ whole genome shotgun (WGS) entry which is preliminary data.</text>
</comment>
<dbReference type="GeneID" id="80910528"/>
<proteinExistence type="predicted"/>
<accession>A0A9W9C9S4</accession>
<organism evidence="1 2">
    <name type="scientific">Didymosphaeria variabile</name>
    <dbReference type="NCBI Taxonomy" id="1932322"/>
    <lineage>
        <taxon>Eukaryota</taxon>
        <taxon>Fungi</taxon>
        <taxon>Dikarya</taxon>
        <taxon>Ascomycota</taxon>
        <taxon>Pezizomycotina</taxon>
        <taxon>Dothideomycetes</taxon>
        <taxon>Pleosporomycetidae</taxon>
        <taxon>Pleosporales</taxon>
        <taxon>Massarineae</taxon>
        <taxon>Didymosphaeriaceae</taxon>
        <taxon>Didymosphaeria</taxon>
    </lineage>
</organism>
<dbReference type="RefSeq" id="XP_056070011.1">
    <property type="nucleotide sequence ID" value="XM_056215764.1"/>
</dbReference>